<protein>
    <submittedName>
        <fullName evidence="5">Tetratricopeptide repeat protein</fullName>
    </submittedName>
</protein>
<proteinExistence type="predicted"/>
<dbReference type="SMART" id="SM00028">
    <property type="entry name" value="TPR"/>
    <property type="match status" value="4"/>
</dbReference>
<dbReference type="SUPFAM" id="SSF53335">
    <property type="entry name" value="S-adenosyl-L-methionine-dependent methyltransferases"/>
    <property type="match status" value="1"/>
</dbReference>
<feature type="domain" description="Methyltransferase" evidence="4">
    <location>
        <begin position="316"/>
        <end position="406"/>
    </location>
</feature>
<dbReference type="Pfam" id="PF13432">
    <property type="entry name" value="TPR_16"/>
    <property type="match status" value="1"/>
</dbReference>
<dbReference type="InterPro" id="IPR041698">
    <property type="entry name" value="Methyltransf_25"/>
</dbReference>
<dbReference type="GO" id="GO:0008168">
    <property type="term" value="F:methyltransferase activity"/>
    <property type="evidence" value="ECO:0007669"/>
    <property type="project" value="UniProtKB-KW"/>
</dbReference>
<dbReference type="EMBL" id="JAJAQI010000019">
    <property type="protein sequence ID" value="MCB4822829.1"/>
    <property type="molecule type" value="Genomic_DNA"/>
</dbReference>
<dbReference type="PANTHER" id="PTHR43464">
    <property type="entry name" value="METHYLTRANSFERASE"/>
    <property type="match status" value="1"/>
</dbReference>
<comment type="caution">
    <text evidence="5">The sequence shown here is derived from an EMBL/GenBank/DDBJ whole genome shotgun (WGS) entry which is preliminary data.</text>
</comment>
<evidence type="ECO:0000313" key="6">
    <source>
        <dbReference type="Proteomes" id="UP001139311"/>
    </source>
</evidence>
<evidence type="ECO:0000259" key="4">
    <source>
        <dbReference type="Pfam" id="PF13649"/>
    </source>
</evidence>
<dbReference type="AlphaFoldDB" id="A0A9X1IDR4"/>
<reference evidence="5" key="1">
    <citation type="submission" date="2021-10" db="EMBL/GenBank/DDBJ databases">
        <title>Roseicella aerolatum sp. nov., isolated from aerosols of e-waste dismantling site.</title>
        <authorList>
            <person name="Qin T."/>
        </authorList>
    </citation>
    <scope>NUCLEOTIDE SEQUENCE</scope>
    <source>
        <strain evidence="5">GB24</strain>
    </source>
</reference>
<dbReference type="Gene3D" id="3.40.50.150">
    <property type="entry name" value="Vaccinia Virus protein VP39"/>
    <property type="match status" value="1"/>
</dbReference>
<keyword evidence="6" id="KW-1185">Reference proteome</keyword>
<evidence type="ECO:0000256" key="3">
    <source>
        <dbReference type="ARBA" id="ARBA00022691"/>
    </source>
</evidence>
<keyword evidence="3" id="KW-0949">S-adenosyl-L-methionine</keyword>
<dbReference type="InterPro" id="IPR029063">
    <property type="entry name" value="SAM-dependent_MTases_sf"/>
</dbReference>
<dbReference type="RefSeq" id="WP_226608876.1">
    <property type="nucleotide sequence ID" value="NZ_JAJAQI010000019.1"/>
</dbReference>
<dbReference type="SUPFAM" id="SSF48452">
    <property type="entry name" value="TPR-like"/>
    <property type="match status" value="1"/>
</dbReference>
<sequence>MLAETRSAPSALTARLADQARALLQESRAAEALPMLDRLGVLAPGPATTMLRAEALLRLGRLAEAEAAADVALTEEPEAPAPRRLRARIRLARGRHAAAAEDAAAAVMAAPGELAGRLLLAAALLEEGRHDEAIWFLGEAWRADPGNPMLQFRLGQAFLRAGRHAAAAELLAQCEATAPATPGLAALRAQAALLAGDAPEAERLARAALARGLVDGAVHGVLAHALVGAGRLAEAAPHFAAAARLAPGSDHLAPSSGGTAPSRAPDGYVTALFDGYAPHFEAALIGLGYRVPGLVRRAVERLLPAVAAGEARLGPVLDLGCGTGLVGVALSDLLGGPLTGIDLSRRMLEEAAAKGIYAGLRQAELTSALREDAGSHALITAADVFCYFGDLREVLALCRQRLAPGGLLLFSLERAAPGAGWRPGEAGRYAHAPDYLVACLLEAGLRMLECREEALRRDGEAVVPGLLVAADAAGP</sequence>
<dbReference type="InterPro" id="IPR011990">
    <property type="entry name" value="TPR-like_helical_dom_sf"/>
</dbReference>
<evidence type="ECO:0000256" key="2">
    <source>
        <dbReference type="ARBA" id="ARBA00022679"/>
    </source>
</evidence>
<dbReference type="CDD" id="cd02440">
    <property type="entry name" value="AdoMet_MTases"/>
    <property type="match status" value="1"/>
</dbReference>
<evidence type="ECO:0000256" key="1">
    <source>
        <dbReference type="ARBA" id="ARBA00022603"/>
    </source>
</evidence>
<evidence type="ECO:0000313" key="5">
    <source>
        <dbReference type="EMBL" id="MCB4822829.1"/>
    </source>
</evidence>
<name>A0A9X1IDR4_9PROT</name>
<accession>A0A9X1IDR4</accession>
<keyword evidence="2" id="KW-0808">Transferase</keyword>
<dbReference type="Proteomes" id="UP001139311">
    <property type="component" value="Unassembled WGS sequence"/>
</dbReference>
<gene>
    <name evidence="5" type="ORF">LHA35_13910</name>
</gene>
<dbReference type="Pfam" id="PF14559">
    <property type="entry name" value="TPR_19"/>
    <property type="match status" value="1"/>
</dbReference>
<dbReference type="InterPro" id="IPR019734">
    <property type="entry name" value="TPR_rpt"/>
</dbReference>
<dbReference type="Pfam" id="PF13649">
    <property type="entry name" value="Methyltransf_25"/>
    <property type="match status" value="1"/>
</dbReference>
<dbReference type="PANTHER" id="PTHR43464:SF19">
    <property type="entry name" value="UBIQUINONE BIOSYNTHESIS O-METHYLTRANSFERASE, MITOCHONDRIAL"/>
    <property type="match status" value="1"/>
</dbReference>
<organism evidence="5 6">
    <name type="scientific">Roseicella aerolata</name>
    <dbReference type="NCBI Taxonomy" id="2883479"/>
    <lineage>
        <taxon>Bacteria</taxon>
        <taxon>Pseudomonadati</taxon>
        <taxon>Pseudomonadota</taxon>
        <taxon>Alphaproteobacteria</taxon>
        <taxon>Acetobacterales</taxon>
        <taxon>Roseomonadaceae</taxon>
        <taxon>Roseicella</taxon>
    </lineage>
</organism>
<dbReference type="Gene3D" id="1.25.40.10">
    <property type="entry name" value="Tetratricopeptide repeat domain"/>
    <property type="match status" value="1"/>
</dbReference>
<keyword evidence="1" id="KW-0489">Methyltransferase</keyword>
<dbReference type="GO" id="GO:0032259">
    <property type="term" value="P:methylation"/>
    <property type="evidence" value="ECO:0007669"/>
    <property type="project" value="UniProtKB-KW"/>
</dbReference>